<dbReference type="AlphaFoldDB" id="A0A0B1TQL1"/>
<dbReference type="GO" id="GO:0015074">
    <property type="term" value="P:DNA integration"/>
    <property type="evidence" value="ECO:0007669"/>
    <property type="project" value="InterPro"/>
</dbReference>
<dbReference type="PROSITE" id="PS50994">
    <property type="entry name" value="INTEGRASE"/>
    <property type="match status" value="1"/>
</dbReference>
<evidence type="ECO:0000313" key="2">
    <source>
        <dbReference type="EMBL" id="KHJ98411.1"/>
    </source>
</evidence>
<dbReference type="InterPro" id="IPR036397">
    <property type="entry name" value="RNaseH_sf"/>
</dbReference>
<evidence type="ECO:0000259" key="1">
    <source>
        <dbReference type="PROSITE" id="PS50994"/>
    </source>
</evidence>
<dbReference type="InterPro" id="IPR001584">
    <property type="entry name" value="Integrase_cat-core"/>
</dbReference>
<dbReference type="PANTHER" id="PTHR47331:SF6">
    <property type="entry name" value="DOUBLECORTIN DOMAIN-CONTAINING PROTEIN"/>
    <property type="match status" value="1"/>
</dbReference>
<reference evidence="2 3" key="1">
    <citation type="submission" date="2014-03" db="EMBL/GenBank/DDBJ databases">
        <title>Draft genome of the hookworm Oesophagostomum dentatum.</title>
        <authorList>
            <person name="Mitreva M."/>
        </authorList>
    </citation>
    <scope>NUCLEOTIDE SEQUENCE [LARGE SCALE GENOMIC DNA]</scope>
    <source>
        <strain evidence="2 3">OD-Hann</strain>
    </source>
</reference>
<dbReference type="Gene3D" id="3.30.420.10">
    <property type="entry name" value="Ribonuclease H-like superfamily/Ribonuclease H"/>
    <property type="match status" value="1"/>
</dbReference>
<gene>
    <name evidence="2" type="ORF">OESDEN_01606</name>
</gene>
<dbReference type="SUPFAM" id="SSF53098">
    <property type="entry name" value="Ribonuclease H-like"/>
    <property type="match status" value="1"/>
</dbReference>
<dbReference type="PANTHER" id="PTHR47331">
    <property type="entry name" value="PHD-TYPE DOMAIN-CONTAINING PROTEIN"/>
    <property type="match status" value="1"/>
</dbReference>
<dbReference type="EMBL" id="KN549314">
    <property type="protein sequence ID" value="KHJ98411.1"/>
    <property type="molecule type" value="Genomic_DNA"/>
</dbReference>
<accession>A0A0B1TQL1</accession>
<name>A0A0B1TQL1_OESDE</name>
<feature type="domain" description="Integrase catalytic" evidence="1">
    <location>
        <begin position="9"/>
        <end position="93"/>
    </location>
</feature>
<evidence type="ECO:0000313" key="3">
    <source>
        <dbReference type="Proteomes" id="UP000053660"/>
    </source>
</evidence>
<proteinExistence type="predicted"/>
<dbReference type="OrthoDB" id="5866837at2759"/>
<sequence>MGPLPRERVTQAPPFGYTGVDYVGPILIRSLTGEDEKRYVALFTCLVTRLVHLEITTDLSAKSFLMAFKRFIARRGVPQKIISDNGTSFRLSE</sequence>
<dbReference type="Proteomes" id="UP000053660">
    <property type="component" value="Unassembled WGS sequence"/>
</dbReference>
<keyword evidence="3" id="KW-1185">Reference proteome</keyword>
<organism evidence="2 3">
    <name type="scientific">Oesophagostomum dentatum</name>
    <name type="common">Nodular worm</name>
    <dbReference type="NCBI Taxonomy" id="61180"/>
    <lineage>
        <taxon>Eukaryota</taxon>
        <taxon>Metazoa</taxon>
        <taxon>Ecdysozoa</taxon>
        <taxon>Nematoda</taxon>
        <taxon>Chromadorea</taxon>
        <taxon>Rhabditida</taxon>
        <taxon>Rhabditina</taxon>
        <taxon>Rhabditomorpha</taxon>
        <taxon>Strongyloidea</taxon>
        <taxon>Strongylidae</taxon>
        <taxon>Oesophagostomum</taxon>
    </lineage>
</organism>
<dbReference type="GO" id="GO:0003676">
    <property type="term" value="F:nucleic acid binding"/>
    <property type="evidence" value="ECO:0007669"/>
    <property type="project" value="InterPro"/>
</dbReference>
<dbReference type="InterPro" id="IPR012337">
    <property type="entry name" value="RNaseH-like_sf"/>
</dbReference>
<protein>
    <recommendedName>
        <fullName evidence="1">Integrase catalytic domain-containing protein</fullName>
    </recommendedName>
</protein>